<reference evidence="2 3" key="1">
    <citation type="submission" date="2019-12" db="EMBL/GenBank/DDBJ databases">
        <title>Novel species isolated from a subtropical stream in China.</title>
        <authorList>
            <person name="Lu H."/>
        </authorList>
    </citation>
    <scope>NUCLEOTIDE SEQUENCE [LARGE SCALE GENOMIC DNA]</scope>
    <source>
        <strain evidence="2 3">FT127W</strain>
    </source>
</reference>
<feature type="signal peptide" evidence="1">
    <location>
        <begin position="1"/>
        <end position="26"/>
    </location>
</feature>
<sequence length="266" mass="29069">MPPSIPELLRTTALPLLLMLAAGADACSIRLGYTTQHAPPYYLGSETVPKAPGAMVELLQEMAAKSGCTIEPLRLPTARLLGAVSGGRIDAVVMTTPPADLQQIALPLDSRGKPDPSRGLPQFTMIYVRTADRAAASRDTAAYLRGRRVGVTHGVSFAAELREAGMEIDDGAANARRNFDKLRLSRIDAVAVSLNTPGDMDDLLAREFGGQLVRLDRPFRTRALWLMVNRTYYNANKPAVENMWTWLGDNGSKRLHVLLRKYDAAR</sequence>
<keyword evidence="1" id="KW-0732">Signal</keyword>
<keyword evidence="3" id="KW-1185">Reference proteome</keyword>
<gene>
    <name evidence="2" type="ORF">GTP77_13640</name>
</gene>
<dbReference type="Proteomes" id="UP000450676">
    <property type="component" value="Unassembled WGS sequence"/>
</dbReference>
<evidence type="ECO:0000313" key="2">
    <source>
        <dbReference type="EMBL" id="MYN08378.1"/>
    </source>
</evidence>
<evidence type="ECO:0000256" key="1">
    <source>
        <dbReference type="SAM" id="SignalP"/>
    </source>
</evidence>
<organism evidence="2 3">
    <name type="scientific">Pseudoduganella aquatica</name>
    <dbReference type="NCBI Taxonomy" id="2660641"/>
    <lineage>
        <taxon>Bacteria</taxon>
        <taxon>Pseudomonadati</taxon>
        <taxon>Pseudomonadota</taxon>
        <taxon>Betaproteobacteria</taxon>
        <taxon>Burkholderiales</taxon>
        <taxon>Oxalobacteraceae</taxon>
        <taxon>Telluria group</taxon>
        <taxon>Pseudoduganella</taxon>
    </lineage>
</organism>
<feature type="chain" id="PRO_5031453614" evidence="1">
    <location>
        <begin position="27"/>
        <end position="266"/>
    </location>
</feature>
<accession>A0A7X4HCP7</accession>
<protein>
    <submittedName>
        <fullName evidence="2">Transporter substrate-binding domain-containing protein</fullName>
    </submittedName>
</protein>
<comment type="caution">
    <text evidence="2">The sequence shown here is derived from an EMBL/GenBank/DDBJ whole genome shotgun (WGS) entry which is preliminary data.</text>
</comment>
<dbReference type="RefSeq" id="WP_161072700.1">
    <property type="nucleotide sequence ID" value="NZ_CP086370.1"/>
</dbReference>
<dbReference type="EMBL" id="WWCU01000013">
    <property type="protein sequence ID" value="MYN08378.1"/>
    <property type="molecule type" value="Genomic_DNA"/>
</dbReference>
<dbReference type="AlphaFoldDB" id="A0A7X4HCP7"/>
<proteinExistence type="predicted"/>
<evidence type="ECO:0000313" key="3">
    <source>
        <dbReference type="Proteomes" id="UP000450676"/>
    </source>
</evidence>
<name>A0A7X4HCP7_9BURK</name>
<dbReference type="Gene3D" id="3.40.190.10">
    <property type="entry name" value="Periplasmic binding protein-like II"/>
    <property type="match status" value="2"/>
</dbReference>
<dbReference type="SUPFAM" id="SSF53850">
    <property type="entry name" value="Periplasmic binding protein-like II"/>
    <property type="match status" value="1"/>
</dbReference>